<feature type="DNA-binding region" description="H-T-H motif" evidence="2">
    <location>
        <begin position="26"/>
        <end position="45"/>
    </location>
</feature>
<dbReference type="Pfam" id="PF17920">
    <property type="entry name" value="TetR_C_16"/>
    <property type="match status" value="1"/>
</dbReference>
<dbReference type="Proteomes" id="UP000318380">
    <property type="component" value="Unassembled WGS sequence"/>
</dbReference>
<keyword evidence="1 2" id="KW-0238">DNA-binding</keyword>
<dbReference type="PANTHER" id="PTHR30055:SF235">
    <property type="entry name" value="TRANSCRIPTIONAL REGULATORY PROTEIN"/>
    <property type="match status" value="1"/>
</dbReference>
<dbReference type="SUPFAM" id="SSF48498">
    <property type="entry name" value="Tetracyclin repressor-like, C-terminal domain"/>
    <property type="match status" value="1"/>
</dbReference>
<dbReference type="EMBL" id="VIVK01000001">
    <property type="protein sequence ID" value="TWD79138.1"/>
    <property type="molecule type" value="Genomic_DNA"/>
</dbReference>
<evidence type="ECO:0000313" key="4">
    <source>
        <dbReference type="EMBL" id="TWD79138.1"/>
    </source>
</evidence>
<dbReference type="PRINTS" id="PR00455">
    <property type="entry name" value="HTHTETR"/>
</dbReference>
<comment type="caution">
    <text evidence="4">The sequence shown here is derived from an EMBL/GenBank/DDBJ whole genome shotgun (WGS) entry which is preliminary data.</text>
</comment>
<dbReference type="InterPro" id="IPR009057">
    <property type="entry name" value="Homeodomain-like_sf"/>
</dbReference>
<dbReference type="GO" id="GO:0000976">
    <property type="term" value="F:transcription cis-regulatory region binding"/>
    <property type="evidence" value="ECO:0007669"/>
    <property type="project" value="TreeGrafter"/>
</dbReference>
<organism evidence="4 5">
    <name type="scientific">Kribbella amoyensis</name>
    <dbReference type="NCBI Taxonomy" id="996641"/>
    <lineage>
        <taxon>Bacteria</taxon>
        <taxon>Bacillati</taxon>
        <taxon>Actinomycetota</taxon>
        <taxon>Actinomycetes</taxon>
        <taxon>Propionibacteriales</taxon>
        <taxon>Kribbellaceae</taxon>
        <taxon>Kribbella</taxon>
    </lineage>
</organism>
<dbReference type="InterPro" id="IPR041678">
    <property type="entry name" value="TetR_C_16"/>
</dbReference>
<dbReference type="InterPro" id="IPR050109">
    <property type="entry name" value="HTH-type_TetR-like_transc_reg"/>
</dbReference>
<dbReference type="PROSITE" id="PS50977">
    <property type="entry name" value="HTH_TETR_2"/>
    <property type="match status" value="1"/>
</dbReference>
<dbReference type="AlphaFoldDB" id="A0A561BJT1"/>
<proteinExistence type="predicted"/>
<evidence type="ECO:0000256" key="2">
    <source>
        <dbReference type="PROSITE-ProRule" id="PRU00335"/>
    </source>
</evidence>
<name>A0A561BJT1_9ACTN</name>
<dbReference type="RefSeq" id="WP_145802001.1">
    <property type="nucleotide sequence ID" value="NZ_VIVK01000001.1"/>
</dbReference>
<evidence type="ECO:0000313" key="5">
    <source>
        <dbReference type="Proteomes" id="UP000318380"/>
    </source>
</evidence>
<dbReference type="SUPFAM" id="SSF46689">
    <property type="entry name" value="Homeodomain-like"/>
    <property type="match status" value="1"/>
</dbReference>
<dbReference type="GO" id="GO:0003700">
    <property type="term" value="F:DNA-binding transcription factor activity"/>
    <property type="evidence" value="ECO:0007669"/>
    <property type="project" value="TreeGrafter"/>
</dbReference>
<keyword evidence="5" id="KW-1185">Reference proteome</keyword>
<dbReference type="Pfam" id="PF00440">
    <property type="entry name" value="TetR_N"/>
    <property type="match status" value="1"/>
</dbReference>
<reference evidence="4 5" key="1">
    <citation type="submission" date="2019-06" db="EMBL/GenBank/DDBJ databases">
        <title>Sequencing the genomes of 1000 actinobacteria strains.</title>
        <authorList>
            <person name="Klenk H.-P."/>
        </authorList>
    </citation>
    <scope>NUCLEOTIDE SEQUENCE [LARGE SCALE GENOMIC DNA]</scope>
    <source>
        <strain evidence="4 5">DSM 24683</strain>
    </source>
</reference>
<evidence type="ECO:0000259" key="3">
    <source>
        <dbReference type="PROSITE" id="PS50977"/>
    </source>
</evidence>
<sequence>MTDASRTAILRAARKAFARQPYAAVTLRGIAADANVSASLIVKHFGGKESLFDAVADFGEAAELLLAAPNPDLGRHAVLTLVRWRRDNGSDLLVRVVFAAGSGDERALIRERFRDQVVRAFAGRLTGPDRELRAELIVAHLLGLGAALAVNKTGLLASTEPDQLADLYAPALQGLIEPTKVRSG</sequence>
<dbReference type="InterPro" id="IPR001647">
    <property type="entry name" value="HTH_TetR"/>
</dbReference>
<dbReference type="PANTHER" id="PTHR30055">
    <property type="entry name" value="HTH-TYPE TRANSCRIPTIONAL REGULATOR RUTR"/>
    <property type="match status" value="1"/>
</dbReference>
<gene>
    <name evidence="4" type="ORF">FB561_0193</name>
</gene>
<evidence type="ECO:0000256" key="1">
    <source>
        <dbReference type="ARBA" id="ARBA00023125"/>
    </source>
</evidence>
<dbReference type="InterPro" id="IPR036271">
    <property type="entry name" value="Tet_transcr_reg_TetR-rel_C_sf"/>
</dbReference>
<protein>
    <submittedName>
        <fullName evidence="4">TetR family transcriptional regulator</fullName>
    </submittedName>
</protein>
<dbReference type="Gene3D" id="1.10.357.10">
    <property type="entry name" value="Tetracycline Repressor, domain 2"/>
    <property type="match status" value="1"/>
</dbReference>
<dbReference type="OrthoDB" id="3210235at2"/>
<feature type="domain" description="HTH tetR-type" evidence="3">
    <location>
        <begin position="3"/>
        <end position="63"/>
    </location>
</feature>
<accession>A0A561BJT1</accession>